<feature type="compositionally biased region" description="Basic residues" evidence="1">
    <location>
        <begin position="255"/>
        <end position="265"/>
    </location>
</feature>
<feature type="region of interest" description="Disordered" evidence="1">
    <location>
        <begin position="244"/>
        <end position="265"/>
    </location>
</feature>
<sequence length="265" mass="28401">MCKAIFDLMLCKTCENVDLYMTNSNYCQEGYGKHAVCESISLESKRPIVSRAQLSQQECRACKIARQGSPGAAPGTVPKLYAQPVEPLIEYCLLHRGGHLKGEGASAPPPSASMSQGEPPRGSSTVKLLRVIAFLLNAQTPLLPLNILLSLLLLVALLAGILLVLVALLVLAALLAGILLVLVALLVGMLLVLVALLPALLAKGILIVPDTPLTPLRVPLAMAALGNLDTVLAIVTEYQSRSTDRYSSDDERGYRSSRRRNTGRR</sequence>
<dbReference type="AlphaFoldDB" id="A0A9W8QH53"/>
<dbReference type="RefSeq" id="XP_056055224.1">
    <property type="nucleotide sequence ID" value="XM_056198257.1"/>
</dbReference>
<keyword evidence="2" id="KW-1133">Transmembrane helix</keyword>
<proteinExistence type="predicted"/>
<evidence type="ECO:0000256" key="1">
    <source>
        <dbReference type="SAM" id="MobiDB-lite"/>
    </source>
</evidence>
<feature type="transmembrane region" description="Helical" evidence="2">
    <location>
        <begin position="147"/>
        <end position="171"/>
    </location>
</feature>
<accession>A0A9W8QH53</accession>
<feature type="compositionally biased region" description="Basic and acidic residues" evidence="1">
    <location>
        <begin position="244"/>
        <end position="254"/>
    </location>
</feature>
<dbReference type="GeneID" id="80887524"/>
<evidence type="ECO:0000313" key="4">
    <source>
        <dbReference type="Proteomes" id="UP001144673"/>
    </source>
</evidence>
<name>A0A9W8QH53_AKAMU</name>
<feature type="transmembrane region" description="Helical" evidence="2">
    <location>
        <begin position="220"/>
        <end position="238"/>
    </location>
</feature>
<evidence type="ECO:0000313" key="3">
    <source>
        <dbReference type="EMBL" id="KAJ4155100.1"/>
    </source>
</evidence>
<dbReference type="EMBL" id="JAJHUN010000007">
    <property type="protein sequence ID" value="KAJ4155100.1"/>
    <property type="molecule type" value="Genomic_DNA"/>
</dbReference>
<keyword evidence="4" id="KW-1185">Reference proteome</keyword>
<dbReference type="Proteomes" id="UP001144673">
    <property type="component" value="Chromosome 6"/>
</dbReference>
<organism evidence="3 4">
    <name type="scientific">Akanthomyces muscarius</name>
    <name type="common">Entomopathogenic fungus</name>
    <name type="synonym">Lecanicillium muscarium</name>
    <dbReference type="NCBI Taxonomy" id="2231603"/>
    <lineage>
        <taxon>Eukaryota</taxon>
        <taxon>Fungi</taxon>
        <taxon>Dikarya</taxon>
        <taxon>Ascomycota</taxon>
        <taxon>Pezizomycotina</taxon>
        <taxon>Sordariomycetes</taxon>
        <taxon>Hypocreomycetidae</taxon>
        <taxon>Hypocreales</taxon>
        <taxon>Cordycipitaceae</taxon>
        <taxon>Akanthomyces</taxon>
    </lineage>
</organism>
<evidence type="ECO:0000256" key="2">
    <source>
        <dbReference type="SAM" id="Phobius"/>
    </source>
</evidence>
<reference evidence="3" key="1">
    <citation type="journal article" date="2023" name="Access Microbiol">
        <title>De-novo genome assembly for Akanthomyces muscarius, a biocontrol agent of insect agricultural pests.</title>
        <authorList>
            <person name="Erdos Z."/>
            <person name="Studholme D.J."/>
            <person name="Raymond B."/>
            <person name="Sharma M."/>
        </authorList>
    </citation>
    <scope>NUCLEOTIDE SEQUENCE</scope>
    <source>
        <strain evidence="3">Ve6</strain>
    </source>
</reference>
<comment type="caution">
    <text evidence="3">The sequence shown here is derived from an EMBL/GenBank/DDBJ whole genome shotgun (WGS) entry which is preliminary data.</text>
</comment>
<keyword evidence="2" id="KW-0472">Membrane</keyword>
<feature type="transmembrane region" description="Helical" evidence="2">
    <location>
        <begin position="178"/>
        <end position="200"/>
    </location>
</feature>
<dbReference type="KEGG" id="amus:LMH87_000365"/>
<gene>
    <name evidence="3" type="ORF">LMH87_000365</name>
</gene>
<keyword evidence="2" id="KW-0812">Transmembrane</keyword>
<protein>
    <submittedName>
        <fullName evidence="3">Uncharacterized protein</fullName>
    </submittedName>
</protein>